<proteinExistence type="predicted"/>
<evidence type="ECO:0000313" key="1">
    <source>
        <dbReference type="EMBL" id="GGP07283.1"/>
    </source>
</evidence>
<name>A0ABQ2NNG5_9BACI</name>
<dbReference type="EMBL" id="BMLW01000001">
    <property type="protein sequence ID" value="GGP07283.1"/>
    <property type="molecule type" value="Genomic_DNA"/>
</dbReference>
<gene>
    <name evidence="1" type="ORF">GCM10011346_02650</name>
</gene>
<protein>
    <submittedName>
        <fullName evidence="1">Uncharacterized protein</fullName>
    </submittedName>
</protein>
<organism evidence="1 2">
    <name type="scientific">Oceanobacillus neutriphilus</name>
    <dbReference type="NCBI Taxonomy" id="531815"/>
    <lineage>
        <taxon>Bacteria</taxon>
        <taxon>Bacillati</taxon>
        <taxon>Bacillota</taxon>
        <taxon>Bacilli</taxon>
        <taxon>Bacillales</taxon>
        <taxon>Bacillaceae</taxon>
        <taxon>Oceanobacillus</taxon>
    </lineage>
</organism>
<keyword evidence="2" id="KW-1185">Reference proteome</keyword>
<evidence type="ECO:0000313" key="2">
    <source>
        <dbReference type="Proteomes" id="UP000641206"/>
    </source>
</evidence>
<dbReference type="Proteomes" id="UP000641206">
    <property type="component" value="Unassembled WGS sequence"/>
</dbReference>
<reference evidence="2" key="1">
    <citation type="journal article" date="2019" name="Int. J. Syst. Evol. Microbiol.">
        <title>The Global Catalogue of Microorganisms (GCM) 10K type strain sequencing project: providing services to taxonomists for standard genome sequencing and annotation.</title>
        <authorList>
            <consortium name="The Broad Institute Genomics Platform"/>
            <consortium name="The Broad Institute Genome Sequencing Center for Infectious Disease"/>
            <person name="Wu L."/>
            <person name="Ma J."/>
        </authorList>
    </citation>
    <scope>NUCLEOTIDE SEQUENCE [LARGE SCALE GENOMIC DNA]</scope>
    <source>
        <strain evidence="2">CGMCC 1.7693</strain>
    </source>
</reference>
<accession>A0ABQ2NNG5</accession>
<sequence>MRMKPMKLFAVQEVGRDELNNPITEPVLIGLYKGAISPWKTEEIALLDRQVIQTKRKLLTDAPKRVIEQAEQVEVDGDTYGMDEVTTDTGRWRLCHVRL</sequence>
<dbReference type="RefSeq" id="WP_188732747.1">
    <property type="nucleotide sequence ID" value="NZ_BMLW01000001.1"/>
</dbReference>
<comment type="caution">
    <text evidence="1">The sequence shown here is derived from an EMBL/GenBank/DDBJ whole genome shotgun (WGS) entry which is preliminary data.</text>
</comment>